<dbReference type="CDD" id="cd04367">
    <property type="entry name" value="IlGF_insulin_like"/>
    <property type="match status" value="1"/>
</dbReference>
<dbReference type="InterPro" id="IPR004825">
    <property type="entry name" value="Insulin"/>
</dbReference>
<keyword evidence="9 10" id="KW-0119">Carbohydrate metabolism</keyword>
<dbReference type="SUPFAM" id="SSF56994">
    <property type="entry name" value="Insulin-like"/>
    <property type="match status" value="1"/>
</dbReference>
<dbReference type="PRINTS" id="PR00276">
    <property type="entry name" value="INSULINFAMLY"/>
</dbReference>
<evidence type="ECO:0000313" key="12">
    <source>
        <dbReference type="PIR" id="A91456"/>
    </source>
</evidence>
<dbReference type="SMART" id="SM00078">
    <property type="entry name" value="IlGF"/>
    <property type="match status" value="1"/>
</dbReference>
<organism evidence="12">
    <name type="scientific">Cricetidae sp.</name>
    <name type="common">Hamster</name>
    <dbReference type="NCBI Taxonomy" id="36483"/>
    <lineage>
        <taxon>Eukaryota</taxon>
        <taxon>Metazoa</taxon>
        <taxon>Chordata</taxon>
        <taxon>Craniata</taxon>
        <taxon>Vertebrata</taxon>
        <taxon>Euteleostomi</taxon>
        <taxon>Mammalia</taxon>
        <taxon>Eutheria</taxon>
        <taxon>Euarchontoglires</taxon>
        <taxon>Glires</taxon>
        <taxon>Rodentia</taxon>
        <taxon>Myomorpha</taxon>
        <taxon>Muroidea</taxon>
        <taxon>Cricetidae</taxon>
        <taxon>Cricetinae</taxon>
    </lineage>
</organism>
<evidence type="ECO:0000256" key="5">
    <source>
        <dbReference type="ARBA" id="ARBA00022525"/>
    </source>
</evidence>
<evidence type="ECO:0000256" key="6">
    <source>
        <dbReference type="ARBA" id="ARBA00022526"/>
    </source>
</evidence>
<dbReference type="PIR" id="A91456">
    <property type="entry name" value="A91456"/>
</dbReference>
<dbReference type="InterPro" id="IPR022352">
    <property type="entry name" value="Ins/IGF/rlx"/>
</dbReference>
<accession>Q7M0G1</accession>
<dbReference type="GO" id="GO:0006006">
    <property type="term" value="P:glucose metabolic process"/>
    <property type="evidence" value="ECO:0007669"/>
    <property type="project" value="UniProtKB-UniRule"/>
</dbReference>
<keyword evidence="8" id="KW-1015">Disulfide bond</keyword>
<comment type="similarity">
    <text evidence="3 10">Belongs to the insulin family.</text>
</comment>
<dbReference type="GO" id="GO:0050714">
    <property type="term" value="P:positive regulation of protein secretion"/>
    <property type="evidence" value="ECO:0007669"/>
    <property type="project" value="TreeGrafter"/>
</dbReference>
<evidence type="ECO:0000256" key="10">
    <source>
        <dbReference type="RuleBase" id="RU000406"/>
    </source>
</evidence>
<dbReference type="PANTHER" id="PTHR11454">
    <property type="entry name" value="INSULIN/INSULIN GROWTH FACTOR"/>
    <property type="match status" value="1"/>
</dbReference>
<comment type="function">
    <text evidence="1 10">Insulin decreases blood glucose concentration. It increases cell permeability to monosaccharides, amino acids and fatty acids. It accelerates glycolysis, the pentose phosphate cycle, and glycogen synthesis in liver.</text>
</comment>
<comment type="subunit">
    <text evidence="4 10">Heterodimer of a B chain and an A chain linked by two disulfide bonds.</text>
</comment>
<evidence type="ECO:0000256" key="8">
    <source>
        <dbReference type="ARBA" id="ARBA00023157"/>
    </source>
</evidence>
<evidence type="ECO:0000256" key="9">
    <source>
        <dbReference type="ARBA" id="ARBA00023277"/>
    </source>
</evidence>
<dbReference type="InterPro" id="IPR016179">
    <property type="entry name" value="Insulin-like"/>
</dbReference>
<dbReference type="PANTHER" id="PTHR11454:SF9">
    <property type="entry name" value="INSULIN"/>
    <property type="match status" value="1"/>
</dbReference>
<dbReference type="SMR" id="Q7M0G1"/>
<dbReference type="InterPro" id="IPR036438">
    <property type="entry name" value="Insulin-like_sf"/>
</dbReference>
<protein>
    <recommendedName>
        <fullName evidence="10">Insulin</fullName>
    </recommendedName>
</protein>
<dbReference type="GO" id="GO:0005615">
    <property type="term" value="C:extracellular space"/>
    <property type="evidence" value="ECO:0007669"/>
    <property type="project" value="TreeGrafter"/>
</dbReference>
<feature type="domain" description="Insulin-like" evidence="11">
    <location>
        <begin position="4"/>
        <end position="50"/>
    </location>
</feature>
<keyword evidence="6 10" id="KW-0313">Glucose metabolism</keyword>
<evidence type="ECO:0000259" key="11">
    <source>
        <dbReference type="SMART" id="SM00078"/>
    </source>
</evidence>
<dbReference type="GO" id="GO:1901701">
    <property type="term" value="P:cellular response to oxygen-containing compound"/>
    <property type="evidence" value="ECO:0007669"/>
    <property type="project" value="UniProtKB-ARBA"/>
</dbReference>
<keyword evidence="7 10" id="KW-0372">Hormone</keyword>
<dbReference type="GO" id="GO:0042593">
    <property type="term" value="P:glucose homeostasis"/>
    <property type="evidence" value="ECO:0007669"/>
    <property type="project" value="TreeGrafter"/>
</dbReference>
<evidence type="ECO:0000256" key="1">
    <source>
        <dbReference type="ARBA" id="ARBA00002985"/>
    </source>
</evidence>
<dbReference type="AlphaFoldDB" id="Q7M0G1"/>
<evidence type="ECO:0000256" key="7">
    <source>
        <dbReference type="ARBA" id="ARBA00022702"/>
    </source>
</evidence>
<evidence type="ECO:0000256" key="4">
    <source>
        <dbReference type="ARBA" id="ARBA00011207"/>
    </source>
</evidence>
<reference evidence="12" key="1">
    <citation type="journal article" date="1973" name="Fed. Proc.">
        <title>Structure of hamster insulin: comparison with a tumor insulin.</title>
        <authorList>
            <person name="Neelon F.A."/>
            <person name="Delcher H.K."/>
            <person name="Steinman H."/>
            <person name="Lebovitz H.E."/>
        </authorList>
    </citation>
    <scope>PROTEIN SEQUENCE</scope>
</reference>
<evidence type="ECO:0000256" key="2">
    <source>
        <dbReference type="ARBA" id="ARBA00004613"/>
    </source>
</evidence>
<dbReference type="PROSITE" id="PS00262">
    <property type="entry name" value="INSULIN"/>
    <property type="match status" value="1"/>
</dbReference>
<evidence type="ECO:0000256" key="3">
    <source>
        <dbReference type="ARBA" id="ARBA00009034"/>
    </source>
</evidence>
<sequence>FVNQHLCGSHLVEALYLVCGERGFFYTPKSGIVDQCCTSICSLYQLENYCN</sequence>
<dbReference type="PRINTS" id="PR00277">
    <property type="entry name" value="INSULIN"/>
</dbReference>
<name>Q7M0G1_CRISP</name>
<comment type="subcellular location">
    <subcellularLocation>
        <location evidence="2 10">Secreted</location>
    </subcellularLocation>
</comment>
<dbReference type="Pfam" id="PF00049">
    <property type="entry name" value="Insulin"/>
    <property type="match status" value="1"/>
</dbReference>
<keyword evidence="5 10" id="KW-0964">Secreted</keyword>
<dbReference type="Gene3D" id="1.10.100.10">
    <property type="entry name" value="Insulin-like"/>
    <property type="match status" value="2"/>
</dbReference>
<dbReference type="InterPro" id="IPR022353">
    <property type="entry name" value="Insulin_CS"/>
</dbReference>
<proteinExistence type="inferred from homology"/>
<dbReference type="GO" id="GO:0005179">
    <property type="term" value="F:hormone activity"/>
    <property type="evidence" value="ECO:0007669"/>
    <property type="project" value="UniProtKB-KW"/>
</dbReference>